<evidence type="ECO:0000313" key="1">
    <source>
        <dbReference type="EMBL" id="KKN90045.1"/>
    </source>
</evidence>
<gene>
    <name evidence="1" type="ORF">LCGC14_0231580</name>
</gene>
<dbReference type="EMBL" id="LAZR01000113">
    <property type="protein sequence ID" value="KKN90045.1"/>
    <property type="molecule type" value="Genomic_DNA"/>
</dbReference>
<organism evidence="1">
    <name type="scientific">marine sediment metagenome</name>
    <dbReference type="NCBI Taxonomy" id="412755"/>
    <lineage>
        <taxon>unclassified sequences</taxon>
        <taxon>metagenomes</taxon>
        <taxon>ecological metagenomes</taxon>
    </lineage>
</organism>
<dbReference type="AlphaFoldDB" id="A0A0F9UA25"/>
<accession>A0A0F9UA25</accession>
<proteinExistence type="predicted"/>
<comment type="caution">
    <text evidence="1">The sequence shown here is derived from an EMBL/GenBank/DDBJ whole genome shotgun (WGS) entry which is preliminary data.</text>
</comment>
<sequence length="100" mass="11576">MTMEMSLEERLARALCVAAGDQPERRIQEYGRSSHSYPAWEDHRKQARSVIEATRIHLREEKTAYDRGDGTSFGDGYHFAWEEVAELIGLPKDTFTREDD</sequence>
<protein>
    <submittedName>
        <fullName evidence="1">Uncharacterized protein</fullName>
    </submittedName>
</protein>
<name>A0A0F9UA25_9ZZZZ</name>
<reference evidence="1" key="1">
    <citation type="journal article" date="2015" name="Nature">
        <title>Complex archaea that bridge the gap between prokaryotes and eukaryotes.</title>
        <authorList>
            <person name="Spang A."/>
            <person name="Saw J.H."/>
            <person name="Jorgensen S.L."/>
            <person name="Zaremba-Niedzwiedzka K."/>
            <person name="Martijn J."/>
            <person name="Lind A.E."/>
            <person name="van Eijk R."/>
            <person name="Schleper C."/>
            <person name="Guy L."/>
            <person name="Ettema T.J."/>
        </authorList>
    </citation>
    <scope>NUCLEOTIDE SEQUENCE</scope>
</reference>